<gene>
    <name evidence="1" type="ORF">G6F64_006289</name>
</gene>
<comment type="caution">
    <text evidence="1">The sequence shown here is derived from an EMBL/GenBank/DDBJ whole genome shotgun (WGS) entry which is preliminary data.</text>
</comment>
<organism evidence="1 2">
    <name type="scientific">Rhizopus oryzae</name>
    <name type="common">Mucormycosis agent</name>
    <name type="synonym">Rhizopus arrhizus var. delemar</name>
    <dbReference type="NCBI Taxonomy" id="64495"/>
    <lineage>
        <taxon>Eukaryota</taxon>
        <taxon>Fungi</taxon>
        <taxon>Fungi incertae sedis</taxon>
        <taxon>Mucoromycota</taxon>
        <taxon>Mucoromycotina</taxon>
        <taxon>Mucoromycetes</taxon>
        <taxon>Mucorales</taxon>
        <taxon>Mucorineae</taxon>
        <taxon>Rhizopodaceae</taxon>
        <taxon>Rhizopus</taxon>
    </lineage>
</organism>
<name>A0A9P6X941_RHIOR</name>
<protein>
    <submittedName>
        <fullName evidence="1">Uncharacterized protein</fullName>
    </submittedName>
</protein>
<evidence type="ECO:0000313" key="1">
    <source>
        <dbReference type="EMBL" id="KAG1308105.1"/>
    </source>
</evidence>
<sequence>MKEVYVDFALTGVPQQESFSFFTLLQQDSIADHLLKHYEGDKELVKAKIKNLNQIPYVPFLPSDFTLYDEDGEIAEMRCVKDKKELNSVNSHIENVANPRLPLNRRPKSLHLIGFLYFTRSFVKG</sequence>
<dbReference type="AlphaFoldDB" id="A0A9P6X941"/>
<keyword evidence="2" id="KW-1185">Reference proteome</keyword>
<dbReference type="EMBL" id="JAANQT010000829">
    <property type="protein sequence ID" value="KAG1308105.1"/>
    <property type="molecule type" value="Genomic_DNA"/>
</dbReference>
<accession>A0A9P6X941</accession>
<proteinExistence type="predicted"/>
<reference evidence="1" key="1">
    <citation type="journal article" date="2020" name="Microb. Genom.">
        <title>Genetic diversity of clinical and environmental Mucorales isolates obtained from an investigation of mucormycosis cases among solid organ transplant recipients.</title>
        <authorList>
            <person name="Nguyen M.H."/>
            <person name="Kaul D."/>
            <person name="Muto C."/>
            <person name="Cheng S.J."/>
            <person name="Richter R.A."/>
            <person name="Bruno V.M."/>
            <person name="Liu G."/>
            <person name="Beyhan S."/>
            <person name="Sundermann A.J."/>
            <person name="Mounaud S."/>
            <person name="Pasculle A.W."/>
            <person name="Nierman W.C."/>
            <person name="Driscoll E."/>
            <person name="Cumbie R."/>
            <person name="Clancy C.J."/>
            <person name="Dupont C.L."/>
        </authorList>
    </citation>
    <scope>NUCLEOTIDE SEQUENCE</scope>
    <source>
        <strain evidence="1">GL11</strain>
    </source>
</reference>
<evidence type="ECO:0000313" key="2">
    <source>
        <dbReference type="Proteomes" id="UP000716291"/>
    </source>
</evidence>
<dbReference type="Proteomes" id="UP000716291">
    <property type="component" value="Unassembled WGS sequence"/>
</dbReference>